<dbReference type="Proteomes" id="UP000654075">
    <property type="component" value="Unassembled WGS sequence"/>
</dbReference>
<sequence length="162" mass="17861">MGFELRFALICFLGTWTSRSFGAEGDWSLSSFGTTATIATATTARTAATTTATTATDWSPSSFGVHRCFWHDVYVTNMRTVIVGMEAPLDSLEFCMWNCECAAHCQCTSHKYFSGEDFGTQHPELLKGLKTPSLMAEYAPAEEGVQFASLQFSVRLGWQLPQ</sequence>
<proteinExistence type="predicted"/>
<name>A0A813DRI9_POLGL</name>
<evidence type="ECO:0000313" key="2">
    <source>
        <dbReference type="EMBL" id="CAE8591302.1"/>
    </source>
</evidence>
<dbReference type="EMBL" id="CAJNNV010004840">
    <property type="protein sequence ID" value="CAE8591302.1"/>
    <property type="molecule type" value="Genomic_DNA"/>
</dbReference>
<evidence type="ECO:0000313" key="3">
    <source>
        <dbReference type="Proteomes" id="UP000654075"/>
    </source>
</evidence>
<comment type="caution">
    <text evidence="2">The sequence shown here is derived from an EMBL/GenBank/DDBJ whole genome shotgun (WGS) entry which is preliminary data.</text>
</comment>
<feature type="chain" id="PRO_5032405470" evidence="1">
    <location>
        <begin position="23"/>
        <end position="162"/>
    </location>
</feature>
<evidence type="ECO:0000256" key="1">
    <source>
        <dbReference type="SAM" id="SignalP"/>
    </source>
</evidence>
<keyword evidence="1" id="KW-0732">Signal</keyword>
<reference evidence="2" key="1">
    <citation type="submission" date="2021-02" db="EMBL/GenBank/DDBJ databases">
        <authorList>
            <person name="Dougan E. K."/>
            <person name="Rhodes N."/>
            <person name="Thang M."/>
            <person name="Chan C."/>
        </authorList>
    </citation>
    <scope>NUCLEOTIDE SEQUENCE</scope>
</reference>
<organism evidence="2 3">
    <name type="scientific">Polarella glacialis</name>
    <name type="common">Dinoflagellate</name>
    <dbReference type="NCBI Taxonomy" id="89957"/>
    <lineage>
        <taxon>Eukaryota</taxon>
        <taxon>Sar</taxon>
        <taxon>Alveolata</taxon>
        <taxon>Dinophyceae</taxon>
        <taxon>Suessiales</taxon>
        <taxon>Suessiaceae</taxon>
        <taxon>Polarella</taxon>
    </lineage>
</organism>
<feature type="signal peptide" evidence="1">
    <location>
        <begin position="1"/>
        <end position="22"/>
    </location>
</feature>
<accession>A0A813DRI9</accession>
<keyword evidence="3" id="KW-1185">Reference proteome</keyword>
<gene>
    <name evidence="2" type="ORF">PGLA1383_LOCUS9980</name>
</gene>
<protein>
    <submittedName>
        <fullName evidence="2">Uncharacterized protein</fullName>
    </submittedName>
</protein>
<dbReference type="AlphaFoldDB" id="A0A813DRI9"/>